<evidence type="ECO:0000313" key="3">
    <source>
        <dbReference type="Proteomes" id="UP001461498"/>
    </source>
</evidence>
<comment type="caution">
    <text evidence="2">The sequence shown here is derived from an EMBL/GenBank/DDBJ whole genome shotgun (WGS) entry which is preliminary data.</text>
</comment>
<sequence length="333" mass="38141">MWIYQTSLVLLILVHSPLLKIIRYVEGAELNLDPELYGNVTEEDLHSFISSIYKKRLKRESHLKKNPVTCIAEDFSLYNKDCTCHYLKPESHSIIYDNDTDFARDLKFSPNYYNCGMQFDVGKLLLLVRKYSKLKPYTFGNDASNFDALSDENKISKVTAATCKASQSQNTVSTCAVSVNNRLASPGAKYDLLKETKTTSRLFKSSVSFKPFTTQKPSLKQISTSTHNFLYDRMTDYTVFNMTELTIKSFTKIPVHKKQNEIGITSTIRTSRLYQQPKLLKYKKPNFPWKSINEVDLGNGDNIVQSIIQLEKSPLINAPVNYISESEKKNFVK</sequence>
<protein>
    <submittedName>
        <fullName evidence="2">Uncharacterized protein</fullName>
    </submittedName>
</protein>
<dbReference type="Proteomes" id="UP001461498">
    <property type="component" value="Unassembled WGS sequence"/>
</dbReference>
<keyword evidence="3" id="KW-1185">Reference proteome</keyword>
<feature type="chain" id="PRO_5043766113" evidence="1">
    <location>
        <begin position="28"/>
        <end position="333"/>
    </location>
</feature>
<evidence type="ECO:0000256" key="1">
    <source>
        <dbReference type="SAM" id="SignalP"/>
    </source>
</evidence>
<keyword evidence="1" id="KW-0732">Signal</keyword>
<reference evidence="2 3" key="1">
    <citation type="submission" date="2022-12" db="EMBL/GenBank/DDBJ databases">
        <title>Chromosome-level genome assembly of true bugs.</title>
        <authorList>
            <person name="Ma L."/>
            <person name="Li H."/>
        </authorList>
    </citation>
    <scope>NUCLEOTIDE SEQUENCE [LARGE SCALE GENOMIC DNA]</scope>
    <source>
        <strain evidence="2">Lab_2022b</strain>
    </source>
</reference>
<dbReference type="EMBL" id="JAPXFL010000004">
    <property type="protein sequence ID" value="KAK9507811.1"/>
    <property type="molecule type" value="Genomic_DNA"/>
</dbReference>
<gene>
    <name evidence="2" type="ORF">O3M35_007585</name>
</gene>
<evidence type="ECO:0000313" key="2">
    <source>
        <dbReference type="EMBL" id="KAK9507811.1"/>
    </source>
</evidence>
<organism evidence="2 3">
    <name type="scientific">Rhynocoris fuscipes</name>
    <dbReference type="NCBI Taxonomy" id="488301"/>
    <lineage>
        <taxon>Eukaryota</taxon>
        <taxon>Metazoa</taxon>
        <taxon>Ecdysozoa</taxon>
        <taxon>Arthropoda</taxon>
        <taxon>Hexapoda</taxon>
        <taxon>Insecta</taxon>
        <taxon>Pterygota</taxon>
        <taxon>Neoptera</taxon>
        <taxon>Paraneoptera</taxon>
        <taxon>Hemiptera</taxon>
        <taxon>Heteroptera</taxon>
        <taxon>Panheteroptera</taxon>
        <taxon>Cimicomorpha</taxon>
        <taxon>Reduviidae</taxon>
        <taxon>Harpactorinae</taxon>
        <taxon>Harpactorini</taxon>
        <taxon>Rhynocoris</taxon>
    </lineage>
</organism>
<accession>A0AAW1DAN0</accession>
<proteinExistence type="predicted"/>
<name>A0AAW1DAN0_9HEMI</name>
<dbReference type="AlphaFoldDB" id="A0AAW1DAN0"/>
<feature type="signal peptide" evidence="1">
    <location>
        <begin position="1"/>
        <end position="27"/>
    </location>
</feature>